<sequence>MPEKSINEAAKELAISKSSLRYYEKVKLIQPSRTEGGYRSYSDWDLLLIKYILVLKYGEFSLEDIQTVLSFIQNEGTEDCLSKTETLIQIKTQEFQQKVNYYQQMLAIFEGMPNLAKADSETEKELDHYVEHLFEDLKGNGGLNR</sequence>
<dbReference type="GO" id="GO:0003677">
    <property type="term" value="F:DNA binding"/>
    <property type="evidence" value="ECO:0007669"/>
    <property type="project" value="UniProtKB-KW"/>
</dbReference>
<dbReference type="CDD" id="cd00592">
    <property type="entry name" value="HTH_MerR-like"/>
    <property type="match status" value="1"/>
</dbReference>
<dbReference type="RefSeq" id="WP_209530457.1">
    <property type="nucleotide sequence ID" value="NZ_JAEEGA010000012.1"/>
</dbReference>
<evidence type="ECO:0000313" key="3">
    <source>
        <dbReference type="EMBL" id="MBP1042849.1"/>
    </source>
</evidence>
<dbReference type="AlphaFoldDB" id="A0A940PDB9"/>
<proteinExistence type="predicted"/>
<dbReference type="PANTHER" id="PTHR30204:SF97">
    <property type="entry name" value="MERR FAMILY REGULATORY PROTEIN"/>
    <property type="match status" value="1"/>
</dbReference>
<dbReference type="Gene3D" id="1.10.1660.10">
    <property type="match status" value="1"/>
</dbReference>
<dbReference type="InterPro" id="IPR047057">
    <property type="entry name" value="MerR_fam"/>
</dbReference>
<dbReference type="SUPFAM" id="SSF46955">
    <property type="entry name" value="Putative DNA-binding domain"/>
    <property type="match status" value="1"/>
</dbReference>
<feature type="domain" description="HTH merR-type" evidence="2">
    <location>
        <begin position="5"/>
        <end position="71"/>
    </location>
</feature>
<dbReference type="SMART" id="SM00422">
    <property type="entry name" value="HTH_MERR"/>
    <property type="match status" value="1"/>
</dbReference>
<accession>A0A940PDB9</accession>
<keyword evidence="4" id="KW-1185">Reference proteome</keyword>
<dbReference type="GO" id="GO:0003700">
    <property type="term" value="F:DNA-binding transcription factor activity"/>
    <property type="evidence" value="ECO:0007669"/>
    <property type="project" value="InterPro"/>
</dbReference>
<dbReference type="Proteomes" id="UP000674938">
    <property type="component" value="Unassembled WGS sequence"/>
</dbReference>
<evidence type="ECO:0000313" key="4">
    <source>
        <dbReference type="Proteomes" id="UP000674938"/>
    </source>
</evidence>
<dbReference type="Pfam" id="PF13411">
    <property type="entry name" value="MerR_1"/>
    <property type="match status" value="1"/>
</dbReference>
<dbReference type="PANTHER" id="PTHR30204">
    <property type="entry name" value="REDOX-CYCLING DRUG-SENSING TRANSCRIPTIONAL ACTIVATOR SOXR"/>
    <property type="match status" value="1"/>
</dbReference>
<dbReference type="InterPro" id="IPR009061">
    <property type="entry name" value="DNA-bd_dom_put_sf"/>
</dbReference>
<reference evidence="3" key="1">
    <citation type="submission" date="2020-12" db="EMBL/GenBank/DDBJ databases">
        <title>Vagococcus allomyrinae sp. nov. and Enterococcus lavae sp. nov., isolated from the larvae of Allomyrina dichotoma.</title>
        <authorList>
            <person name="Lee S.D."/>
        </authorList>
    </citation>
    <scope>NUCLEOTIDE SEQUENCE</scope>
    <source>
        <strain evidence="3">BWB3-3</strain>
    </source>
</reference>
<organism evidence="3 4">
    <name type="scientific">Vagococcus allomyrinae</name>
    <dbReference type="NCBI Taxonomy" id="2794353"/>
    <lineage>
        <taxon>Bacteria</taxon>
        <taxon>Bacillati</taxon>
        <taxon>Bacillota</taxon>
        <taxon>Bacilli</taxon>
        <taxon>Lactobacillales</taxon>
        <taxon>Enterococcaceae</taxon>
        <taxon>Vagococcus</taxon>
    </lineage>
</organism>
<evidence type="ECO:0000256" key="1">
    <source>
        <dbReference type="ARBA" id="ARBA00023125"/>
    </source>
</evidence>
<keyword evidence="1" id="KW-0238">DNA-binding</keyword>
<dbReference type="InterPro" id="IPR000551">
    <property type="entry name" value="MerR-type_HTH_dom"/>
</dbReference>
<dbReference type="EMBL" id="JAEEGA010000012">
    <property type="protein sequence ID" value="MBP1042849.1"/>
    <property type="molecule type" value="Genomic_DNA"/>
</dbReference>
<evidence type="ECO:0000259" key="2">
    <source>
        <dbReference type="PROSITE" id="PS50937"/>
    </source>
</evidence>
<gene>
    <name evidence="3" type="ORF">I6N95_17670</name>
</gene>
<dbReference type="PROSITE" id="PS50937">
    <property type="entry name" value="HTH_MERR_2"/>
    <property type="match status" value="1"/>
</dbReference>
<protein>
    <submittedName>
        <fullName evidence="3">MerR family transcriptional regulator</fullName>
    </submittedName>
</protein>
<comment type="caution">
    <text evidence="3">The sequence shown here is derived from an EMBL/GenBank/DDBJ whole genome shotgun (WGS) entry which is preliminary data.</text>
</comment>
<name>A0A940PDB9_9ENTE</name>